<gene>
    <name evidence="1" type="ORF">BRYFOR_07630</name>
</gene>
<dbReference type="RefSeq" id="WP_006862415.1">
    <property type="nucleotide sequence ID" value="NZ_ACCL02000011.1"/>
</dbReference>
<keyword evidence="2" id="KW-1185">Reference proteome</keyword>
<comment type="caution">
    <text evidence="1">The sequence shown here is derived from an EMBL/GenBank/DDBJ whole genome shotgun (WGS) entry which is preliminary data.</text>
</comment>
<dbReference type="eggNOG" id="COG4385">
    <property type="taxonomic scope" value="Bacteria"/>
</dbReference>
<evidence type="ECO:0000313" key="1">
    <source>
        <dbReference type="EMBL" id="EET60434.1"/>
    </source>
</evidence>
<protein>
    <recommendedName>
        <fullName evidence="3">DUF2313 domain-containing protein</fullName>
    </recommendedName>
</protein>
<dbReference type="STRING" id="168384.SAMN05660368_03761"/>
<evidence type="ECO:0000313" key="2">
    <source>
        <dbReference type="Proteomes" id="UP000005561"/>
    </source>
</evidence>
<dbReference type="InterPro" id="IPR018755">
    <property type="entry name" value="Phage_Mu_Gp48"/>
</dbReference>
<sequence length="258" mass="30158">MNLENFPTNRIAKKMIGTVTKGWYENSYVGKWLYQVTGEEYEDAERLVTELPLQVFPETATWGLMYHEILYGIPVDSTKSLEERRREIFLRRNMRAPLNPDRLEEWIYLATGVKVEITENVKPYTFKVRFEDLDFTYSLSDLFQKIRSMKPSHLSFMYGIGTTVENRNDMLLSKIRIRFCVPWATGVYYLDGSFLLDGSVLLAYPDLNPMNMVIRGDVNLRETFAGKITVYKDWWLLDGAHRLDGSKNIDAEKTEEVM</sequence>
<dbReference type="AlphaFoldDB" id="C6LG70"/>
<organism evidence="1 2">
    <name type="scientific">Marvinbryantia formatexigens DSM 14469</name>
    <dbReference type="NCBI Taxonomy" id="478749"/>
    <lineage>
        <taxon>Bacteria</taxon>
        <taxon>Bacillati</taxon>
        <taxon>Bacillota</taxon>
        <taxon>Clostridia</taxon>
        <taxon>Lachnospirales</taxon>
        <taxon>Lachnospiraceae</taxon>
        <taxon>Marvinbryantia</taxon>
    </lineage>
</organism>
<dbReference type="Proteomes" id="UP000005561">
    <property type="component" value="Unassembled WGS sequence"/>
</dbReference>
<name>C6LG70_9FIRM</name>
<dbReference type="EMBL" id="ACCL02000011">
    <property type="protein sequence ID" value="EET60434.1"/>
    <property type="molecule type" value="Genomic_DNA"/>
</dbReference>
<accession>C6LG70</accession>
<reference evidence="1" key="1">
    <citation type="submission" date="2009-07" db="EMBL/GenBank/DDBJ databases">
        <authorList>
            <person name="Weinstock G."/>
            <person name="Sodergren E."/>
            <person name="Clifton S."/>
            <person name="Fulton L."/>
            <person name="Fulton B."/>
            <person name="Courtney L."/>
            <person name="Fronick C."/>
            <person name="Harrison M."/>
            <person name="Strong C."/>
            <person name="Farmer C."/>
            <person name="Delahaunty K."/>
            <person name="Markovic C."/>
            <person name="Hall O."/>
            <person name="Minx P."/>
            <person name="Tomlinson C."/>
            <person name="Mitreva M."/>
            <person name="Nelson J."/>
            <person name="Hou S."/>
            <person name="Wollam A."/>
            <person name="Pepin K.H."/>
            <person name="Johnson M."/>
            <person name="Bhonagiri V."/>
            <person name="Nash W.E."/>
            <person name="Warren W."/>
            <person name="Chinwalla A."/>
            <person name="Mardis E.R."/>
            <person name="Wilson R.K."/>
        </authorList>
    </citation>
    <scope>NUCLEOTIDE SEQUENCE [LARGE SCALE GENOMIC DNA]</scope>
    <source>
        <strain evidence="1">DSM 14469</strain>
    </source>
</reference>
<dbReference type="Pfam" id="PF10076">
    <property type="entry name" value="Phage_Mu_Gp48"/>
    <property type="match status" value="1"/>
</dbReference>
<evidence type="ECO:0008006" key="3">
    <source>
        <dbReference type="Google" id="ProtNLM"/>
    </source>
</evidence>
<proteinExistence type="predicted"/>
<dbReference type="OrthoDB" id="1629754at2"/>